<dbReference type="OMA" id="NCDGCAP"/>
<feature type="domain" description="Stealth protein CR3 conserved region 3" evidence="2">
    <location>
        <begin position="155"/>
        <end position="204"/>
    </location>
</feature>
<dbReference type="PANTHER" id="PTHR24045:SF0">
    <property type="entry name" value="N-ACETYLGLUCOSAMINE-1-PHOSPHOTRANSFERASE SUBUNITS ALPHA_BETA"/>
    <property type="match status" value="1"/>
</dbReference>
<dbReference type="Pfam" id="PF17102">
    <property type="entry name" value="Stealth_CR3"/>
    <property type="match status" value="1"/>
</dbReference>
<dbReference type="InterPro" id="IPR047141">
    <property type="entry name" value="Stealth"/>
</dbReference>
<evidence type="ECO:0000313" key="4">
    <source>
        <dbReference type="Proteomes" id="UP000038009"/>
    </source>
</evidence>
<dbReference type="PANTHER" id="PTHR24045">
    <property type="match status" value="1"/>
</dbReference>
<keyword evidence="4" id="KW-1185">Reference proteome</keyword>
<name>A0A0N1I2Q7_LEPSE</name>
<dbReference type="InterPro" id="IPR031357">
    <property type="entry name" value="Stealth_CR3"/>
</dbReference>
<evidence type="ECO:0000259" key="2">
    <source>
        <dbReference type="Pfam" id="PF17102"/>
    </source>
</evidence>
<evidence type="ECO:0000256" key="1">
    <source>
        <dbReference type="ARBA" id="ARBA00022679"/>
    </source>
</evidence>
<dbReference type="AlphaFoldDB" id="A0A0N1I2Q7"/>
<dbReference type="GO" id="GO:0016740">
    <property type="term" value="F:transferase activity"/>
    <property type="evidence" value="ECO:0007669"/>
    <property type="project" value="UniProtKB-KW"/>
</dbReference>
<dbReference type="EMBL" id="LJSK01000218">
    <property type="protein sequence ID" value="KPI84960.1"/>
    <property type="molecule type" value="Genomic_DNA"/>
</dbReference>
<accession>A0A0N1I2Q7</accession>
<dbReference type="GO" id="GO:0005794">
    <property type="term" value="C:Golgi apparatus"/>
    <property type="evidence" value="ECO:0007669"/>
    <property type="project" value="TreeGrafter"/>
</dbReference>
<gene>
    <name evidence="3" type="ORF">ABL78_5975</name>
</gene>
<comment type="caution">
    <text evidence="3">The sequence shown here is derived from an EMBL/GenBank/DDBJ whole genome shotgun (WGS) entry which is preliminary data.</text>
</comment>
<dbReference type="Proteomes" id="UP000038009">
    <property type="component" value="Unassembled WGS sequence"/>
</dbReference>
<organism evidence="3 4">
    <name type="scientific">Leptomonas seymouri</name>
    <dbReference type="NCBI Taxonomy" id="5684"/>
    <lineage>
        <taxon>Eukaryota</taxon>
        <taxon>Discoba</taxon>
        <taxon>Euglenozoa</taxon>
        <taxon>Kinetoplastea</taxon>
        <taxon>Metakinetoplastina</taxon>
        <taxon>Trypanosomatida</taxon>
        <taxon>Trypanosomatidae</taxon>
        <taxon>Leishmaniinae</taxon>
        <taxon>Leptomonas</taxon>
    </lineage>
</organism>
<proteinExistence type="predicted"/>
<reference evidence="3 4" key="1">
    <citation type="journal article" date="2015" name="PLoS Pathog.">
        <title>Leptomonas seymouri: Adaptations to the Dixenous Life Cycle Analyzed by Genome Sequencing, Transcriptome Profiling and Co-infection with Leishmania donovani.</title>
        <authorList>
            <person name="Kraeva N."/>
            <person name="Butenko A."/>
            <person name="Hlavacova J."/>
            <person name="Kostygov A."/>
            <person name="Myskova J."/>
            <person name="Grybchuk D."/>
            <person name="Lestinova T."/>
            <person name="Votypka J."/>
            <person name="Volf P."/>
            <person name="Opperdoes F."/>
            <person name="Flegontov P."/>
            <person name="Lukes J."/>
            <person name="Yurchenko V."/>
        </authorList>
    </citation>
    <scope>NUCLEOTIDE SEQUENCE [LARGE SCALE GENOMIC DNA]</scope>
    <source>
        <strain evidence="3 4">ATCC 30220</strain>
    </source>
</reference>
<dbReference type="VEuPathDB" id="TriTrypDB:Lsey_0218_0020"/>
<keyword evidence="1" id="KW-0808">Transferase</keyword>
<evidence type="ECO:0000313" key="3">
    <source>
        <dbReference type="EMBL" id="KPI84960.1"/>
    </source>
</evidence>
<protein>
    <recommendedName>
        <fullName evidence="2">Stealth protein CR3 conserved region 3 domain-containing protein</fullName>
    </recommendedName>
</protein>
<sequence length="591" mass="65776">MNDDYFVNRDVAITDLFNEYGGTIVRVESTLITRAYTADTKMDSWAEGVIHTNHFTIRELDLMHEDEVSSSAVLLWKRQSDDVVQLNSKAIRRGSSPLPSFTGPSQRHAMWTMLELFDEDQSGNLTIPAAYTVEEVMAAYASKSFGVIRPHYYATHAPFVYCTNMFRYFATRYQREYAQSMFLHRSRGSTDLYVPFLYNAFVMARPWVASPRFPSYLLLQREMEREVDSRAVQLVDEAKRAGEAVDGNSRDALPQARRQAVEEMKKTLLLDPIQLDNCDGCAPATMLVGSSVNGCLFGRFTDNLGVNQLYMRQIAREKPLFFNVNSGWATPKAADQLRSFLQTKFPHSVFLEKTDAPPSDAEAAMTQMFKSLMELPVIGVVSYEEGVCPLVRSLSLAFAGHHRGRVHVRRPRHSLGEVDATLKEVRAELRYTPMSALATVGCTFSSKVNVEVARRGETLVNLARQALSSDEGLGVALPSTCGGVGGGAAALRVRGFVIDARTPHLPIREVHHIPEALAVPGQTLALEDFRAVRVGPADGDVVLVLAREDAAAKAVHWVTGASENDLLLTFPLPVEAYEDLDAAIRWLEWQH</sequence>
<dbReference type="OrthoDB" id="263283at2759"/>